<protein>
    <submittedName>
        <fullName evidence="1">Uncharacterized protein</fullName>
    </submittedName>
</protein>
<dbReference type="RefSeq" id="WP_114791731.1">
    <property type="nucleotide sequence ID" value="NZ_CP139960.1"/>
</dbReference>
<sequence>MTQTIELEKMGLVSLAPDEQLVADGGKVPSWARKLTIGGLVAFVVDNWKDIKDGAVSAWEDYNKNNPR</sequence>
<organism evidence="1 2">
    <name type="scientific">Niabella yanshanensis</name>
    <dbReference type="NCBI Taxonomy" id="577386"/>
    <lineage>
        <taxon>Bacteria</taxon>
        <taxon>Pseudomonadati</taxon>
        <taxon>Bacteroidota</taxon>
        <taxon>Chitinophagia</taxon>
        <taxon>Chitinophagales</taxon>
        <taxon>Chitinophagaceae</taxon>
        <taxon>Niabella</taxon>
    </lineage>
</organism>
<gene>
    <name evidence="1" type="ORF">U0035_17575</name>
</gene>
<name>A0ABZ0W4D0_9BACT</name>
<reference evidence="1 2" key="1">
    <citation type="submission" date="2023-12" db="EMBL/GenBank/DDBJ databases">
        <title>Genome sequencing and assembly of bacterial species from a model synthetic community.</title>
        <authorList>
            <person name="Hogle S.L."/>
        </authorList>
    </citation>
    <scope>NUCLEOTIDE SEQUENCE [LARGE SCALE GENOMIC DNA]</scope>
    <source>
        <strain evidence="1 2">HAMBI_3031</strain>
    </source>
</reference>
<evidence type="ECO:0000313" key="1">
    <source>
        <dbReference type="EMBL" id="WQD37483.1"/>
    </source>
</evidence>
<keyword evidence="2" id="KW-1185">Reference proteome</keyword>
<proteinExistence type="predicted"/>
<dbReference type="EMBL" id="CP139960">
    <property type="protein sequence ID" value="WQD37483.1"/>
    <property type="molecule type" value="Genomic_DNA"/>
</dbReference>
<dbReference type="Proteomes" id="UP001325680">
    <property type="component" value="Chromosome"/>
</dbReference>
<accession>A0ABZ0W4D0</accession>
<evidence type="ECO:0000313" key="2">
    <source>
        <dbReference type="Proteomes" id="UP001325680"/>
    </source>
</evidence>